<dbReference type="PANTHER" id="PTHR31639:SF317">
    <property type="entry name" value="F-BOX DOMAIN-CONTAINING PROTEIN"/>
    <property type="match status" value="1"/>
</dbReference>
<organism evidence="2 3">
    <name type="scientific">Anisodus tanguticus</name>
    <dbReference type="NCBI Taxonomy" id="243964"/>
    <lineage>
        <taxon>Eukaryota</taxon>
        <taxon>Viridiplantae</taxon>
        <taxon>Streptophyta</taxon>
        <taxon>Embryophyta</taxon>
        <taxon>Tracheophyta</taxon>
        <taxon>Spermatophyta</taxon>
        <taxon>Magnoliopsida</taxon>
        <taxon>eudicotyledons</taxon>
        <taxon>Gunneridae</taxon>
        <taxon>Pentapetalae</taxon>
        <taxon>asterids</taxon>
        <taxon>lamiids</taxon>
        <taxon>Solanales</taxon>
        <taxon>Solanaceae</taxon>
        <taxon>Solanoideae</taxon>
        <taxon>Hyoscyameae</taxon>
        <taxon>Anisodus</taxon>
    </lineage>
</organism>
<feature type="domain" description="F-box" evidence="1">
    <location>
        <begin position="27"/>
        <end position="63"/>
    </location>
</feature>
<gene>
    <name evidence="2" type="ORF">RND71_038188</name>
</gene>
<sequence length="179" mass="20807">MKKQQGVLSQFNFTIANRLIQVDDAKEDYFSQLPDDVLSSILASLTLTDAVKTSILSRRWKHLFAFIGPTLKFTCLDMFGIHSCNHSCFPYYQHKFLKGVNQLLQLYSGRKVAHVEMSFCFGREFSSEFDQWMHCISRIGIVQGIHINEFTLLLSMNLRLRFKREINPFLFDVVDVPTE</sequence>
<evidence type="ECO:0000313" key="3">
    <source>
        <dbReference type="Proteomes" id="UP001291623"/>
    </source>
</evidence>
<dbReference type="PANTHER" id="PTHR31639">
    <property type="entry name" value="F-BOX PROTEIN-LIKE"/>
    <property type="match status" value="1"/>
</dbReference>
<proteinExistence type="predicted"/>
<dbReference type="InterPro" id="IPR053781">
    <property type="entry name" value="F-box_AtFBL13-like"/>
</dbReference>
<dbReference type="CDD" id="cd22160">
    <property type="entry name" value="F-box_AtFBL13-like"/>
    <property type="match status" value="1"/>
</dbReference>
<dbReference type="Proteomes" id="UP001291623">
    <property type="component" value="Unassembled WGS sequence"/>
</dbReference>
<comment type="caution">
    <text evidence="2">The sequence shown here is derived from an EMBL/GenBank/DDBJ whole genome shotgun (WGS) entry which is preliminary data.</text>
</comment>
<dbReference type="EMBL" id="JAVYJV010000021">
    <property type="protein sequence ID" value="KAK4342372.1"/>
    <property type="molecule type" value="Genomic_DNA"/>
</dbReference>
<dbReference type="SMART" id="SM00256">
    <property type="entry name" value="FBOX"/>
    <property type="match status" value="1"/>
</dbReference>
<dbReference type="Pfam" id="PF00646">
    <property type="entry name" value="F-box"/>
    <property type="match status" value="1"/>
</dbReference>
<reference evidence="2" key="1">
    <citation type="submission" date="2023-12" db="EMBL/GenBank/DDBJ databases">
        <title>Genome assembly of Anisodus tanguticus.</title>
        <authorList>
            <person name="Wang Y.-J."/>
        </authorList>
    </citation>
    <scope>NUCLEOTIDE SEQUENCE</scope>
    <source>
        <strain evidence="2">KB-2021</strain>
        <tissue evidence="2">Leaf</tissue>
    </source>
</reference>
<dbReference type="PROSITE" id="PS50181">
    <property type="entry name" value="FBOX"/>
    <property type="match status" value="1"/>
</dbReference>
<protein>
    <recommendedName>
        <fullName evidence="1">F-box domain-containing protein</fullName>
    </recommendedName>
</protein>
<dbReference type="AlphaFoldDB" id="A0AAE1R1S4"/>
<evidence type="ECO:0000259" key="1">
    <source>
        <dbReference type="PROSITE" id="PS50181"/>
    </source>
</evidence>
<keyword evidence="3" id="KW-1185">Reference proteome</keyword>
<evidence type="ECO:0000313" key="2">
    <source>
        <dbReference type="EMBL" id="KAK4342372.1"/>
    </source>
</evidence>
<dbReference type="Gene3D" id="1.20.1280.50">
    <property type="match status" value="1"/>
</dbReference>
<dbReference type="InterPro" id="IPR036047">
    <property type="entry name" value="F-box-like_dom_sf"/>
</dbReference>
<dbReference type="SUPFAM" id="SSF81383">
    <property type="entry name" value="F-box domain"/>
    <property type="match status" value="1"/>
</dbReference>
<name>A0AAE1R1S4_9SOLA</name>
<dbReference type="InterPro" id="IPR001810">
    <property type="entry name" value="F-box_dom"/>
</dbReference>
<accession>A0AAE1R1S4</accession>